<dbReference type="OMA" id="KEHTHHP"/>
<evidence type="ECO:0000313" key="11">
    <source>
        <dbReference type="Proteomes" id="UP000220214"/>
    </source>
</evidence>
<dbReference type="OrthoDB" id="10250354at2759"/>
<protein>
    <submittedName>
        <fullName evidence="5">DnaJ protein, putative</fullName>
    </submittedName>
</protein>
<dbReference type="EMBL" id="LT614638">
    <property type="protein sequence ID" value="SCN27055.1"/>
    <property type="molecule type" value="Genomic_DNA"/>
</dbReference>
<evidence type="ECO:0000256" key="3">
    <source>
        <dbReference type="SAM" id="MobiDB-lite"/>
    </source>
</evidence>
<name>A0A0Y9Y960_PLABE</name>
<feature type="coiled-coil region" evidence="2">
    <location>
        <begin position="909"/>
        <end position="936"/>
    </location>
</feature>
<reference evidence="5 9" key="1">
    <citation type="submission" date="2016-02" db="EMBL/GenBank/DDBJ databases">
        <authorList>
            <consortium name="Pathogen Informatics"/>
        </authorList>
    </citation>
    <scope>NUCLEOTIDE SEQUENCE [LARGE SCALE GENOMIC DNA]</scope>
    <source>
        <strain evidence="5 9">K173</strain>
        <strain evidence="6 12">NK65 ny</strain>
        <strain evidence="7 11">NK65e</strain>
        <strain evidence="8 10">SP11 Antwerpcl1</strain>
    </source>
</reference>
<evidence type="ECO:0000313" key="10">
    <source>
        <dbReference type="Proteomes" id="UP000219860"/>
    </source>
</evidence>
<keyword evidence="2" id="KW-0175">Coiled coil</keyword>
<dbReference type="InterPro" id="IPR036869">
    <property type="entry name" value="J_dom_sf"/>
</dbReference>
<dbReference type="GO" id="GO:0005737">
    <property type="term" value="C:cytoplasm"/>
    <property type="evidence" value="ECO:0007669"/>
    <property type="project" value="TreeGrafter"/>
</dbReference>
<dbReference type="EMBL" id="LT160032">
    <property type="protein sequence ID" value="CXI72446.1"/>
    <property type="molecule type" value="Genomic_DNA"/>
</dbReference>
<evidence type="ECO:0000259" key="4">
    <source>
        <dbReference type="PROSITE" id="PS50076"/>
    </source>
</evidence>
<evidence type="ECO:0000313" key="9">
    <source>
        <dbReference type="Proteomes" id="UP000069549"/>
    </source>
</evidence>
<feature type="region of interest" description="Disordered" evidence="3">
    <location>
        <begin position="337"/>
        <end position="361"/>
    </location>
</feature>
<dbReference type="EMBL" id="LT608148">
    <property type="protein sequence ID" value="SCM24410.1"/>
    <property type="molecule type" value="Genomic_DNA"/>
</dbReference>
<dbReference type="Proteomes" id="UP000069549">
    <property type="component" value="Chromosome 12"/>
</dbReference>
<dbReference type="GO" id="GO:0051082">
    <property type="term" value="F:unfolded protein binding"/>
    <property type="evidence" value="ECO:0007669"/>
    <property type="project" value="TreeGrafter"/>
</dbReference>
<dbReference type="Proteomes" id="UP000220214">
    <property type="component" value="Chromosome 12"/>
</dbReference>
<dbReference type="Gene3D" id="1.10.287.110">
    <property type="entry name" value="DnaJ domain"/>
    <property type="match status" value="1"/>
</dbReference>
<feature type="region of interest" description="Disordered" evidence="3">
    <location>
        <begin position="585"/>
        <end position="608"/>
    </location>
</feature>
<dbReference type="GO" id="GO:0042026">
    <property type="term" value="P:protein refolding"/>
    <property type="evidence" value="ECO:0007669"/>
    <property type="project" value="TreeGrafter"/>
</dbReference>
<evidence type="ECO:0000313" key="7">
    <source>
        <dbReference type="EMBL" id="SCN27055.1"/>
    </source>
</evidence>
<dbReference type="SMART" id="SM00271">
    <property type="entry name" value="DnaJ"/>
    <property type="match status" value="1"/>
</dbReference>
<evidence type="ECO:0000313" key="6">
    <source>
        <dbReference type="EMBL" id="SCM24410.1"/>
    </source>
</evidence>
<dbReference type="InterPro" id="IPR001623">
    <property type="entry name" value="DnaJ_domain"/>
</dbReference>
<dbReference type="Pfam" id="PF00226">
    <property type="entry name" value="DnaJ"/>
    <property type="match status" value="1"/>
</dbReference>
<evidence type="ECO:0000313" key="12">
    <source>
        <dbReference type="Proteomes" id="UP000516480"/>
    </source>
</evidence>
<evidence type="ECO:0000313" key="8">
    <source>
        <dbReference type="EMBL" id="SCO63477.1"/>
    </source>
</evidence>
<dbReference type="PROSITE" id="PS50076">
    <property type="entry name" value="DNAJ_2"/>
    <property type="match status" value="1"/>
</dbReference>
<organism evidence="5 9">
    <name type="scientific">Plasmodium berghei</name>
    <dbReference type="NCBI Taxonomy" id="5821"/>
    <lineage>
        <taxon>Eukaryota</taxon>
        <taxon>Sar</taxon>
        <taxon>Alveolata</taxon>
        <taxon>Apicomplexa</taxon>
        <taxon>Aconoidasida</taxon>
        <taxon>Haemosporida</taxon>
        <taxon>Plasmodiidae</taxon>
        <taxon>Plasmodium</taxon>
        <taxon>Plasmodium (Vinckeia)</taxon>
    </lineage>
</organism>
<sequence>MKKTNKTGNLSLKNNNDNSLNKCPNYFNINKIKELYNFQNDDYEKIFNISGKNTLGTRKRDKLGERNDILLSKSGNNMIMQNKKLNDATKSARITKGNRANSSENITNEFPHSNELHTSMSQQVFTNFNSSKIKKIQSSKENNSQTVHKNKKIKLNNVYDESYFFNNFLDKTPTKNMTNNNIDTHDQAYIKRSSKKNIQRNKSNDSATNPNNLLNKYDFIRYICSPTKIACNDNNEKNKYNISNKQKDITDLQKIQYYNKKRKITHTEIITNSDSNAQIINHNNKNQNTLYYYIQTENNIPNKLPDPTKGYIKYKNHMPINFPIDIQKNSADEINTDVESKTPSKKYSNTYQDDFQDSNKRTPIDLNSTESINRLKKNFFINSKKIFINDFKKDDTKDKAKNFDMNKNESEKKNIYYNLGNYENDKNVKQSQPIHDFNNLEGIDYNSENFKYAGKDDNSTFYNNIINSDNNEQDCDDNNHDEQYYFCYFNKFKENKKKGYNISKSLYSYLDLPYNCSKYEIKKAYKDKIKIHHPDKGGDIKQFLEIKLSYDILIDEKKRKMYDKYGNTILELLMSENFNDYNISSDEKNYETEKEDEENEENEEKGEDIDDESLRIYDLFVQKYNNVSYLHNRGSLKINRNQYNQFQKLVYHFFNNQQNCIFKNIFYIYPIYSKNIPPFGKSDAYNSNNKNKNKYTNINDSKNSTNSFNEINSEYDNDYASINKSGEYIEYNDKDDYTQSNDSLFENSSYLDIGKEITINDIIKKKKRINIFEELNLHFNKFYNDSIIQKINNSEKFINTSQNLHHKIPHPHTNKPLETQNNDTTTFVKDNISKAVNYTQFPHNDNTYNPNDCYENKYNFFKDIQVSPIKYKIINESTDKDVDFFYKWFDFFFKNDIDKPPPNDQNIQEIQKENELSKMKETKKQEKEQYNLYYEEGKNIPLSNKCLVQNLNYKNKENQNDNTFPQRNIYTDQTSLSSKNKANKTNKTNDFNTQKEAIAFQNNNIYNMNNAHINKPTEYTPFKSNPNMFQFFSQNIQFSPDTYKYEYPYSHSYSINKCDSSKHSTSNKENINPYSYNNNFPVNSCYQYMSDCKNEILQKSFFYSNPCYNNMHSNVSSPNLYTPIKIYDKKNTQNSDNIPIAYSCEKTKDDILINIEEKYGFNLLKKNEQKIKDITYDFNYIYIGHNVKKKKKFLLFIKEESIKNFLKIKLLIHKIKNKSNLKHISLFQKEIDKIIKNIEYILLFVTCKDELIPLTDFYLLDKNGYSKEHYCIPLHIKKNSIILRPTYFHLKWVIYTLQSFILFNLFFQKINKYMCSFPFFNYKYNYFKNFIISEQQTEKDGISNTYIFFHNYIIKNKHKYIKYFPHKLNLYLKKLEPITPPNGKYIQINLSPLFVLTPYKNFDLTEY</sequence>
<dbReference type="PANTHER" id="PTHR43096">
    <property type="entry name" value="DNAJ HOMOLOG 1, MITOCHONDRIAL-RELATED"/>
    <property type="match status" value="1"/>
</dbReference>
<evidence type="ECO:0000256" key="2">
    <source>
        <dbReference type="SAM" id="Coils"/>
    </source>
</evidence>
<accession>A0A0Y9Y960</accession>
<gene>
    <name evidence="5" type="ORF">PBK173_000314300</name>
    <name evidence="7" type="ORF">PBNK65E_000305000</name>
    <name evidence="6" type="ORF">PBNK65NY_000304400</name>
    <name evidence="8" type="ORF">PBSP11A_000304500</name>
</gene>
<dbReference type="PRINTS" id="PR00625">
    <property type="entry name" value="JDOMAIN"/>
</dbReference>
<dbReference type="VEuPathDB" id="PlasmoDB:PBANKA_1201200"/>
<dbReference type="PANTHER" id="PTHR43096:SF52">
    <property type="entry name" value="DNAJ HOMOLOG 1, MITOCHONDRIAL-RELATED"/>
    <property type="match status" value="1"/>
</dbReference>
<dbReference type="Proteomes" id="UP000219860">
    <property type="component" value="Chromosome 12"/>
</dbReference>
<keyword evidence="1" id="KW-0143">Chaperone</keyword>
<dbReference type="SUPFAM" id="SSF46565">
    <property type="entry name" value="Chaperone J-domain"/>
    <property type="match status" value="1"/>
</dbReference>
<dbReference type="EMBL" id="LT608260">
    <property type="protein sequence ID" value="SCO63477.1"/>
    <property type="molecule type" value="Genomic_DNA"/>
</dbReference>
<proteinExistence type="predicted"/>
<dbReference type="CDD" id="cd06257">
    <property type="entry name" value="DnaJ"/>
    <property type="match status" value="1"/>
</dbReference>
<evidence type="ECO:0000256" key="1">
    <source>
        <dbReference type="ARBA" id="ARBA00023186"/>
    </source>
</evidence>
<feature type="compositionally biased region" description="Acidic residues" evidence="3">
    <location>
        <begin position="593"/>
        <end position="608"/>
    </location>
</feature>
<evidence type="ECO:0000313" key="5">
    <source>
        <dbReference type="EMBL" id="CXI72446.1"/>
    </source>
</evidence>
<dbReference type="Proteomes" id="UP000516480">
    <property type="component" value="Chromosome 12"/>
</dbReference>
<feature type="domain" description="J" evidence="4">
    <location>
        <begin position="505"/>
        <end position="566"/>
    </location>
</feature>